<proteinExistence type="predicted"/>
<name>A0A812GNL4_9DINO</name>
<dbReference type="Proteomes" id="UP000604046">
    <property type="component" value="Unassembled WGS sequence"/>
</dbReference>
<evidence type="ECO:0000256" key="1">
    <source>
        <dbReference type="SAM" id="MobiDB-lite"/>
    </source>
</evidence>
<accession>A0A812GNL4</accession>
<dbReference type="SUPFAM" id="SSF50249">
    <property type="entry name" value="Nucleic acid-binding proteins"/>
    <property type="match status" value="1"/>
</dbReference>
<dbReference type="InterPro" id="IPR012340">
    <property type="entry name" value="NA-bd_OB-fold"/>
</dbReference>
<gene>
    <name evidence="2" type="primary">eml4</name>
    <name evidence="2" type="ORF">SNAT2548_LOCUS693</name>
</gene>
<feature type="compositionally biased region" description="Pro residues" evidence="1">
    <location>
        <begin position="116"/>
        <end position="128"/>
    </location>
</feature>
<dbReference type="EMBL" id="CAJNDS010000034">
    <property type="protein sequence ID" value="CAE6927027.1"/>
    <property type="molecule type" value="Genomic_DNA"/>
</dbReference>
<reference evidence="2" key="1">
    <citation type="submission" date="2021-02" db="EMBL/GenBank/DDBJ databases">
        <authorList>
            <person name="Dougan E. K."/>
            <person name="Rhodes N."/>
            <person name="Thang M."/>
            <person name="Chan C."/>
        </authorList>
    </citation>
    <scope>NUCLEOTIDE SEQUENCE</scope>
</reference>
<dbReference type="AlphaFoldDB" id="A0A812GNL4"/>
<evidence type="ECO:0000313" key="2">
    <source>
        <dbReference type="EMBL" id="CAE6927027.1"/>
    </source>
</evidence>
<sequence>MNPMPEMSSDGDETRRYVGRIKSVGDMYGFIKCLELSSVYSRDIHVVHGDYAGKWTVGTLVSFTVAVNEKGRPQARNVQDEPDDGSVPEPPAPEEPIHRSSSTDLAVSPTSEPPRISQPPTPMTPIMPPQRTRGNSASWADMVDDDDNEEPDDGKQEEQEEEEERSQSGLPESPEVSEAPSPVPAHGSTKSFTELVEATLTLAGCFGAFVLAFICLQEFNLDRNLQGAALLAAVESAIADNYPQTVDAPPSRAEHLETPTATQMRQQGNRRDECFLDERALQLVCLCCRFLSLPLVAISFGCRGPACCHVCRTASQMVLQSPT</sequence>
<protein>
    <submittedName>
        <fullName evidence="2">Eml4 protein</fullName>
    </submittedName>
</protein>
<comment type="caution">
    <text evidence="2">The sequence shown here is derived from an EMBL/GenBank/DDBJ whole genome shotgun (WGS) entry which is preliminary data.</text>
</comment>
<evidence type="ECO:0000313" key="3">
    <source>
        <dbReference type="Proteomes" id="UP000604046"/>
    </source>
</evidence>
<dbReference type="Gene3D" id="2.40.50.140">
    <property type="entry name" value="Nucleic acid-binding proteins"/>
    <property type="match status" value="1"/>
</dbReference>
<feature type="compositionally biased region" description="Polar residues" evidence="1">
    <location>
        <begin position="99"/>
        <end position="110"/>
    </location>
</feature>
<organism evidence="2 3">
    <name type="scientific">Symbiodinium natans</name>
    <dbReference type="NCBI Taxonomy" id="878477"/>
    <lineage>
        <taxon>Eukaryota</taxon>
        <taxon>Sar</taxon>
        <taxon>Alveolata</taxon>
        <taxon>Dinophyceae</taxon>
        <taxon>Suessiales</taxon>
        <taxon>Symbiodiniaceae</taxon>
        <taxon>Symbiodinium</taxon>
    </lineage>
</organism>
<feature type="compositionally biased region" description="Acidic residues" evidence="1">
    <location>
        <begin position="142"/>
        <end position="152"/>
    </location>
</feature>
<keyword evidence="3" id="KW-1185">Reference proteome</keyword>
<feature type="compositionally biased region" description="Low complexity" evidence="1">
    <location>
        <begin position="171"/>
        <end position="180"/>
    </location>
</feature>
<feature type="region of interest" description="Disordered" evidence="1">
    <location>
        <begin position="71"/>
        <end position="188"/>
    </location>
</feature>